<gene>
    <name evidence="11" type="ORF">F0U60_09485</name>
</gene>
<sequence length="547" mass="59690">MENASQPEQLRAERQFARSVLAGILLLGLVAIAGPLLSYRSDVHEAHNQFQDRLNRESRVYSDAIGLHLKLLKSELERVSLGLGPEMQEERATEDMLDLTSPETGIFRQGVALLDATGKPRWSEPPQLLDTAGSLRNRPWFQRALNQQTASVDALHPGSSTFVVAIPVVRHGRTAGVLVGLLDAEVEVPGSRPSSKYLTLLVLNRAGDLFIPRAPPAWATGPGFAGKVEALLRDGGQQLETGDDEVFAWATSIPGTDLRLVLAGDESIPLAPIRSRLLVQLLTLAVLQLGTLLLFSLHWRRVYRLFLEMERRAAEKETMAALGSAASLIAHEVKNSLNGIKVAVGTLPPSEEHRLAVHTLRGQVDRLAHLATSLLHFGKPPRVQYMLVNLPHLVREVLDGLRVLPEAEEVRVEAHLGEELLLSGDPLLLATALDNLVRNAMEAAVAAKDLGQLSSPEVRVNVRQEDGEAVVEVEDNAGGPPPGFEARLFEPFVTTKPKGVGLGLSMTRRALEQQGGRLTFTRLPGGSRFTLRMTVRPPPKDIQEQTT</sequence>
<feature type="transmembrane region" description="Helical" evidence="9">
    <location>
        <begin position="277"/>
        <end position="299"/>
    </location>
</feature>
<protein>
    <recommendedName>
        <fullName evidence="2">histidine kinase</fullName>
        <ecNumber evidence="2">2.7.13.3</ecNumber>
    </recommendedName>
</protein>
<dbReference type="EC" id="2.7.13.3" evidence="2"/>
<keyword evidence="4" id="KW-0808">Transferase</keyword>
<feature type="domain" description="Histidine kinase" evidence="10">
    <location>
        <begin position="328"/>
        <end position="537"/>
    </location>
</feature>
<dbReference type="RefSeq" id="WP_395816867.1">
    <property type="nucleotide sequence ID" value="NZ_CP043494.1"/>
</dbReference>
<keyword evidence="9" id="KW-0812">Transmembrane</keyword>
<keyword evidence="8" id="KW-0902">Two-component regulatory system</keyword>
<proteinExistence type="predicted"/>
<dbReference type="Gene3D" id="3.30.450.20">
    <property type="entry name" value="PAS domain"/>
    <property type="match status" value="1"/>
</dbReference>
<evidence type="ECO:0000313" key="11">
    <source>
        <dbReference type="EMBL" id="WNG44315.1"/>
    </source>
</evidence>
<dbReference type="Proteomes" id="UP001611383">
    <property type="component" value="Chromosome"/>
</dbReference>
<accession>A0ABY9WL24</accession>
<dbReference type="Pfam" id="PF02518">
    <property type="entry name" value="HATPase_c"/>
    <property type="match status" value="1"/>
</dbReference>
<organism evidence="11 12">
    <name type="scientific">Archangium minus</name>
    <dbReference type="NCBI Taxonomy" id="83450"/>
    <lineage>
        <taxon>Bacteria</taxon>
        <taxon>Pseudomonadati</taxon>
        <taxon>Myxococcota</taxon>
        <taxon>Myxococcia</taxon>
        <taxon>Myxococcales</taxon>
        <taxon>Cystobacterineae</taxon>
        <taxon>Archangiaceae</taxon>
        <taxon>Archangium</taxon>
    </lineage>
</organism>
<evidence type="ECO:0000256" key="8">
    <source>
        <dbReference type="ARBA" id="ARBA00023012"/>
    </source>
</evidence>
<keyword evidence="3" id="KW-0597">Phosphoprotein</keyword>
<dbReference type="InterPro" id="IPR004358">
    <property type="entry name" value="Sig_transdc_His_kin-like_C"/>
</dbReference>
<feature type="transmembrane region" description="Helical" evidence="9">
    <location>
        <begin position="20"/>
        <end position="39"/>
    </location>
</feature>
<evidence type="ECO:0000256" key="4">
    <source>
        <dbReference type="ARBA" id="ARBA00022679"/>
    </source>
</evidence>
<evidence type="ECO:0000256" key="7">
    <source>
        <dbReference type="ARBA" id="ARBA00022840"/>
    </source>
</evidence>
<dbReference type="InterPro" id="IPR036890">
    <property type="entry name" value="HATPase_C_sf"/>
</dbReference>
<evidence type="ECO:0000259" key="10">
    <source>
        <dbReference type="PROSITE" id="PS50109"/>
    </source>
</evidence>
<keyword evidence="6 11" id="KW-0418">Kinase</keyword>
<dbReference type="InterPro" id="IPR005467">
    <property type="entry name" value="His_kinase_dom"/>
</dbReference>
<dbReference type="Gene3D" id="1.10.287.130">
    <property type="match status" value="1"/>
</dbReference>
<name>A0ABY9WL24_9BACT</name>
<evidence type="ECO:0000256" key="2">
    <source>
        <dbReference type="ARBA" id="ARBA00012438"/>
    </source>
</evidence>
<dbReference type="SUPFAM" id="SSF55874">
    <property type="entry name" value="ATPase domain of HSP90 chaperone/DNA topoisomerase II/histidine kinase"/>
    <property type="match status" value="1"/>
</dbReference>
<evidence type="ECO:0000256" key="3">
    <source>
        <dbReference type="ARBA" id="ARBA00022553"/>
    </source>
</evidence>
<dbReference type="PROSITE" id="PS50109">
    <property type="entry name" value="HIS_KIN"/>
    <property type="match status" value="1"/>
</dbReference>
<dbReference type="CDD" id="cd00082">
    <property type="entry name" value="HisKA"/>
    <property type="match status" value="1"/>
</dbReference>
<dbReference type="GO" id="GO:0016301">
    <property type="term" value="F:kinase activity"/>
    <property type="evidence" value="ECO:0007669"/>
    <property type="project" value="UniProtKB-KW"/>
</dbReference>
<evidence type="ECO:0000313" key="12">
    <source>
        <dbReference type="Proteomes" id="UP001611383"/>
    </source>
</evidence>
<dbReference type="SMART" id="SM00387">
    <property type="entry name" value="HATPase_c"/>
    <property type="match status" value="1"/>
</dbReference>
<comment type="catalytic activity">
    <reaction evidence="1">
        <text>ATP + protein L-histidine = ADP + protein N-phospho-L-histidine.</text>
        <dbReference type="EC" id="2.7.13.3"/>
    </reaction>
</comment>
<dbReference type="SUPFAM" id="SSF47384">
    <property type="entry name" value="Homodimeric domain of signal transducing histidine kinase"/>
    <property type="match status" value="1"/>
</dbReference>
<dbReference type="Gene3D" id="3.30.565.10">
    <property type="entry name" value="Histidine kinase-like ATPase, C-terminal domain"/>
    <property type="match status" value="1"/>
</dbReference>
<keyword evidence="5" id="KW-0547">Nucleotide-binding</keyword>
<dbReference type="InterPro" id="IPR003594">
    <property type="entry name" value="HATPase_dom"/>
</dbReference>
<dbReference type="InterPro" id="IPR003661">
    <property type="entry name" value="HisK_dim/P_dom"/>
</dbReference>
<evidence type="ECO:0000256" key="9">
    <source>
        <dbReference type="SAM" id="Phobius"/>
    </source>
</evidence>
<evidence type="ECO:0000256" key="1">
    <source>
        <dbReference type="ARBA" id="ARBA00000085"/>
    </source>
</evidence>
<keyword evidence="9" id="KW-0472">Membrane</keyword>
<keyword evidence="7" id="KW-0067">ATP-binding</keyword>
<evidence type="ECO:0000256" key="6">
    <source>
        <dbReference type="ARBA" id="ARBA00022777"/>
    </source>
</evidence>
<dbReference type="EMBL" id="CP043494">
    <property type="protein sequence ID" value="WNG44315.1"/>
    <property type="molecule type" value="Genomic_DNA"/>
</dbReference>
<keyword evidence="12" id="KW-1185">Reference proteome</keyword>
<evidence type="ECO:0000256" key="5">
    <source>
        <dbReference type="ARBA" id="ARBA00022741"/>
    </source>
</evidence>
<dbReference type="PANTHER" id="PTHR43065">
    <property type="entry name" value="SENSOR HISTIDINE KINASE"/>
    <property type="match status" value="1"/>
</dbReference>
<dbReference type="PRINTS" id="PR00344">
    <property type="entry name" value="BCTRLSENSOR"/>
</dbReference>
<reference evidence="11 12" key="1">
    <citation type="submission" date="2019-08" db="EMBL/GenBank/DDBJ databases">
        <title>Archangium and Cystobacter genomes.</title>
        <authorList>
            <person name="Chen I.-C.K."/>
            <person name="Wielgoss S."/>
        </authorList>
    </citation>
    <scope>NUCLEOTIDE SEQUENCE [LARGE SCALE GENOMIC DNA]</scope>
    <source>
        <strain evidence="11 12">Cbm 6</strain>
    </source>
</reference>
<dbReference type="PANTHER" id="PTHR43065:SF10">
    <property type="entry name" value="PEROXIDE STRESS-ACTIVATED HISTIDINE KINASE MAK3"/>
    <property type="match status" value="1"/>
</dbReference>
<keyword evidence="9" id="KW-1133">Transmembrane helix</keyword>
<dbReference type="InterPro" id="IPR036097">
    <property type="entry name" value="HisK_dim/P_sf"/>
</dbReference>